<reference evidence="3" key="1">
    <citation type="submission" date="2021-02" db="EMBL/GenBank/DDBJ databases">
        <authorList>
            <person name="Dougan E. K."/>
            <person name="Rhodes N."/>
            <person name="Thang M."/>
            <person name="Chan C."/>
        </authorList>
    </citation>
    <scope>NUCLEOTIDE SEQUENCE</scope>
</reference>
<feature type="transmembrane region" description="Helical" evidence="2">
    <location>
        <begin position="292"/>
        <end position="310"/>
    </location>
</feature>
<dbReference type="OrthoDB" id="429268at2759"/>
<feature type="transmembrane region" description="Helical" evidence="2">
    <location>
        <begin position="65"/>
        <end position="82"/>
    </location>
</feature>
<organism evidence="3 4">
    <name type="scientific">Symbiodinium natans</name>
    <dbReference type="NCBI Taxonomy" id="878477"/>
    <lineage>
        <taxon>Eukaryota</taxon>
        <taxon>Sar</taxon>
        <taxon>Alveolata</taxon>
        <taxon>Dinophyceae</taxon>
        <taxon>Suessiales</taxon>
        <taxon>Symbiodiniaceae</taxon>
        <taxon>Symbiodinium</taxon>
    </lineage>
</organism>
<comment type="caution">
    <text evidence="3">The sequence shown here is derived from an EMBL/GenBank/DDBJ whole genome shotgun (WGS) entry which is preliminary data.</text>
</comment>
<keyword evidence="2" id="KW-0812">Transmembrane</keyword>
<evidence type="ECO:0000313" key="3">
    <source>
        <dbReference type="EMBL" id="CAE7023132.1"/>
    </source>
</evidence>
<feature type="region of interest" description="Disordered" evidence="1">
    <location>
        <begin position="582"/>
        <end position="607"/>
    </location>
</feature>
<feature type="transmembrane region" description="Helical" evidence="2">
    <location>
        <begin position="330"/>
        <end position="350"/>
    </location>
</feature>
<feature type="transmembrane region" description="Helical" evidence="2">
    <location>
        <begin position="621"/>
        <end position="644"/>
    </location>
</feature>
<evidence type="ECO:0000256" key="1">
    <source>
        <dbReference type="SAM" id="MobiDB-lite"/>
    </source>
</evidence>
<keyword evidence="2" id="KW-1133">Transmembrane helix</keyword>
<dbReference type="EMBL" id="CAJNDS010000180">
    <property type="protein sequence ID" value="CAE7023132.1"/>
    <property type="molecule type" value="Genomic_DNA"/>
</dbReference>
<feature type="transmembrane region" description="Helical" evidence="2">
    <location>
        <begin position="262"/>
        <end position="280"/>
    </location>
</feature>
<keyword evidence="2" id="KW-0472">Membrane</keyword>
<dbReference type="AlphaFoldDB" id="A0A812I8H1"/>
<evidence type="ECO:0000313" key="4">
    <source>
        <dbReference type="Proteomes" id="UP000604046"/>
    </source>
</evidence>
<keyword evidence="4" id="KW-1185">Reference proteome</keyword>
<proteinExistence type="predicted"/>
<sequence>MELLFGAAAAGGGGLFSYNRENYMFDKELLIKRDYQAQKMRVEQSKLYREDVRDLVNLTVRKMDNYLVVSTLQLGFCMTLYVEGRPEPDVGPTWLIHLFAMCNAGAFLYYILSIWLAMHASVAAHAFGVRLLTQFVRLPIPDDATLDKSRFQAQEFEGTKAREMFRIPLLRQQLKRLNHAMEQADEDEAVSAGVSVSGSEEDLDPSISPVMLLEHVQLYRRTQANWQSYDAYARVCMAMGTNQLLHTLSYMMLGTLVAVNDVPLPALSCVVIFTGCAWVLARLDLYLSRKILAIAAILLILPPTLVTVSFSLHRGWTSTPTAFTIGCYRFMVPVAFFFHLLWIVFTAIVARAVPFGNVELPTNFRSVLFLDVFGWLAQAAEQDTRDGEALVEETEMQRQLSVVREESPRVGEAGNEDGEELPMEVLQMLQPECQKLQAQLCADLGRFESGQVLSFLRQEPGAEVMLRQLRREFDDLVAELTCLEVSTASSSSQEQQPVWLRLEWTSNGRPTQIFHNTEENKTVWEEPSTSGRIIDMYSLRTDLERFAGQVGLLRRQCPRRAGAPENDVDGATGEAGNITLTFHPSFAPTEDQPDAGSAEAEDRRRDEQRYRLKPGRLPARTVMLGSLVLVAAWITSLVWIIVYISCEAVHQGATGTIRQALTTSATSHWLQVLRETERQKVSFHLPHAEVVSFKQWPQQFSKPAALACDPELGEMLVVFERYRAVVLPLREDAGLTRQAAHVQARLDQCLSEAPLLKAFQAQGIRSASIQCDRDSQVFEMQTFLGSDMPEEVFEMQVVNSGSNRHRWVFEMQTPDFA</sequence>
<evidence type="ECO:0000256" key="2">
    <source>
        <dbReference type="SAM" id="Phobius"/>
    </source>
</evidence>
<dbReference type="Proteomes" id="UP000604046">
    <property type="component" value="Unassembled WGS sequence"/>
</dbReference>
<feature type="transmembrane region" description="Helical" evidence="2">
    <location>
        <begin position="94"/>
        <end position="112"/>
    </location>
</feature>
<protein>
    <submittedName>
        <fullName evidence="3">Uncharacterized protein</fullName>
    </submittedName>
</protein>
<accession>A0A812I8H1</accession>
<gene>
    <name evidence="3" type="ORF">SNAT2548_LOCUS2994</name>
</gene>
<name>A0A812I8H1_9DINO</name>